<dbReference type="Gramene" id="Solyc08g075050.2.1">
    <property type="protein sequence ID" value="Solyc08g075050.2.1"/>
    <property type="gene ID" value="Solyc08g075050.2"/>
</dbReference>
<dbReference type="PaxDb" id="4081-Solyc08g075050.1.1"/>
<keyword evidence="5 6" id="KW-0961">Cell wall biogenesis/degradation</keyword>
<dbReference type="OMA" id="CARDCKL"/>
<keyword evidence="9" id="KW-1185">Reference proteome</keyword>
<dbReference type="Pfam" id="PF03283">
    <property type="entry name" value="PAE"/>
    <property type="match status" value="1"/>
</dbReference>
<keyword evidence="4 6" id="KW-0134">Cell wall</keyword>
<proteinExistence type="inferred from homology"/>
<reference evidence="8" key="2">
    <citation type="submission" date="2019-01" db="UniProtKB">
        <authorList>
            <consortium name="EnsemblPlants"/>
        </authorList>
    </citation>
    <scope>IDENTIFICATION</scope>
    <source>
        <strain evidence="8">cv. Heinz 1706</strain>
    </source>
</reference>
<dbReference type="PANTHER" id="PTHR21562:SF65">
    <property type="entry name" value="PECTIN ACETYLESTERASE"/>
    <property type="match status" value="1"/>
</dbReference>
<accession>A0A3Q7HQW5</accession>
<keyword evidence="7" id="KW-0472">Membrane</keyword>
<dbReference type="InterPro" id="IPR004963">
    <property type="entry name" value="PAE/NOTUM"/>
</dbReference>
<evidence type="ECO:0000313" key="8">
    <source>
        <dbReference type="EnsemblPlants" id="Solyc08g075050.2.1"/>
    </source>
</evidence>
<evidence type="ECO:0000256" key="5">
    <source>
        <dbReference type="ARBA" id="ARBA00023316"/>
    </source>
</evidence>
<name>A0A3Q7HQW5_SOLLC</name>
<evidence type="ECO:0000256" key="2">
    <source>
        <dbReference type="ARBA" id="ARBA00004191"/>
    </source>
</evidence>
<keyword evidence="6" id="KW-0964">Secreted</keyword>
<protein>
    <recommendedName>
        <fullName evidence="6">Pectin acetylesterase</fullName>
        <ecNumber evidence="6">3.1.1.-</ecNumber>
    </recommendedName>
</protein>
<organism evidence="8">
    <name type="scientific">Solanum lycopersicum</name>
    <name type="common">Tomato</name>
    <name type="synonym">Lycopersicon esculentum</name>
    <dbReference type="NCBI Taxonomy" id="4081"/>
    <lineage>
        <taxon>Eukaryota</taxon>
        <taxon>Viridiplantae</taxon>
        <taxon>Streptophyta</taxon>
        <taxon>Embryophyta</taxon>
        <taxon>Tracheophyta</taxon>
        <taxon>Spermatophyta</taxon>
        <taxon>Magnoliopsida</taxon>
        <taxon>eudicotyledons</taxon>
        <taxon>Gunneridae</taxon>
        <taxon>Pentapetalae</taxon>
        <taxon>asterids</taxon>
        <taxon>lamiids</taxon>
        <taxon>Solanales</taxon>
        <taxon>Solanaceae</taxon>
        <taxon>Solanoideae</taxon>
        <taxon>Solaneae</taxon>
        <taxon>Solanum</taxon>
        <taxon>Solanum subgen. Lycopersicon</taxon>
    </lineage>
</organism>
<keyword evidence="7" id="KW-1133">Transmembrane helix</keyword>
<evidence type="ECO:0000313" key="9">
    <source>
        <dbReference type="Proteomes" id="UP000004994"/>
    </source>
</evidence>
<evidence type="ECO:0000256" key="6">
    <source>
        <dbReference type="RuleBase" id="RU363114"/>
    </source>
</evidence>
<dbReference type="GO" id="GO:0009505">
    <property type="term" value="C:plant-type cell wall"/>
    <property type="evidence" value="ECO:0000318"/>
    <property type="project" value="GO_Central"/>
</dbReference>
<comment type="subcellular location">
    <subcellularLocation>
        <location evidence="2 6">Secreted</location>
        <location evidence="2 6">Cell wall</location>
    </subcellularLocation>
</comment>
<comment type="similarity">
    <text evidence="3 6">Belongs to the pectinacetylesterase family.</text>
</comment>
<dbReference type="AlphaFoldDB" id="A0A3Q7HQW5"/>
<sequence length="437" mass="49268">MKIVTGGFPTSILITLVFVCRRMTTFVLALLAFLAILCATHVLTNKDDFLYVNITILQSATAQGAGSILRFLNYSKKTKQILIICFNLSIVCLDGSPPAYHLHRGYGTGFRSWIIYLEGGSWCESIPDCLDRSTTSLGSSNHMKQHDFFAGVLHNTSKQNPDFHNWNRVKVKYCDGSSFTSDVEQVHPENKLYFRGARIFKAIMEDLWSKGIKSAENAILTGTSAGGLATILNCDKFKYLLPESAKVKCVADAAFFINSNTIYGTSYIQEMYQKIVNLHGLTKNLPSACTSVMEPSLCLFSQNVIPYIQTPLFIINSIYDSWQINNILVPLYLDPQHAWANCINNISRCTSNQRIIIQAFGVKFLKTFNKLPSCCTRGYFLTSCYSHGDMRFPTYWFSATSPRLLNKTIAEAVADWYFERAGFQYKDPYPCARDCKL</sequence>
<evidence type="ECO:0000256" key="3">
    <source>
        <dbReference type="ARBA" id="ARBA00005784"/>
    </source>
</evidence>
<dbReference type="Proteomes" id="UP000004994">
    <property type="component" value="Chromosome 8"/>
</dbReference>
<dbReference type="GO" id="GO:0052793">
    <property type="term" value="F:pectin acetylesterase activity"/>
    <property type="evidence" value="ECO:0000318"/>
    <property type="project" value="GO_Central"/>
</dbReference>
<dbReference type="GO" id="GO:0071555">
    <property type="term" value="P:cell wall organization"/>
    <property type="evidence" value="ECO:0000318"/>
    <property type="project" value="GO_Central"/>
</dbReference>
<reference evidence="8" key="1">
    <citation type="journal article" date="2012" name="Nature">
        <title>The tomato genome sequence provides insights into fleshy fruit evolution.</title>
        <authorList>
            <consortium name="Tomato Genome Consortium"/>
        </authorList>
    </citation>
    <scope>NUCLEOTIDE SEQUENCE [LARGE SCALE GENOMIC DNA]</scope>
    <source>
        <strain evidence="8">cv. Heinz 1706</strain>
    </source>
</reference>
<dbReference type="InParanoid" id="A0A3Q7HQW5"/>
<evidence type="ECO:0000256" key="4">
    <source>
        <dbReference type="ARBA" id="ARBA00022512"/>
    </source>
</evidence>
<dbReference type="EC" id="3.1.1.-" evidence="6"/>
<feature type="transmembrane region" description="Helical" evidence="7">
    <location>
        <begin position="12"/>
        <end position="43"/>
    </location>
</feature>
<dbReference type="PANTHER" id="PTHR21562">
    <property type="entry name" value="NOTUM-RELATED"/>
    <property type="match status" value="1"/>
</dbReference>
<evidence type="ECO:0000256" key="1">
    <source>
        <dbReference type="ARBA" id="ARBA00003534"/>
    </source>
</evidence>
<keyword evidence="6" id="KW-0378">Hydrolase</keyword>
<evidence type="ECO:0000256" key="7">
    <source>
        <dbReference type="SAM" id="Phobius"/>
    </source>
</evidence>
<dbReference type="EnsemblPlants" id="Solyc08g075050.2.1">
    <property type="protein sequence ID" value="Solyc08g075050.2.1"/>
    <property type="gene ID" value="Solyc08g075050.2"/>
</dbReference>
<comment type="function">
    <text evidence="1 6">Hydrolyzes acetyl esters in homogalacturonan regions of pectin. In type I primary cell wall, galacturonic acid residues of pectin can be acetylated at the O-2 and O-3 positions. Decreasing the degree of acetylation of pectin gels in vitro alters their physical properties.</text>
</comment>
<keyword evidence="7" id="KW-0812">Transmembrane</keyword>